<organism evidence="6 7">
    <name type="scientific">Methylobacterium brachythecii</name>
    <dbReference type="NCBI Taxonomy" id="1176177"/>
    <lineage>
        <taxon>Bacteria</taxon>
        <taxon>Pseudomonadati</taxon>
        <taxon>Pseudomonadota</taxon>
        <taxon>Alphaproteobacteria</taxon>
        <taxon>Hyphomicrobiales</taxon>
        <taxon>Methylobacteriaceae</taxon>
        <taxon>Methylobacterium</taxon>
    </lineage>
</organism>
<accession>A0ABQ6CXZ8</accession>
<feature type="transmembrane region" description="Helical" evidence="4">
    <location>
        <begin position="278"/>
        <end position="301"/>
    </location>
</feature>
<comment type="caution">
    <text evidence="6">The sequence shown here is derived from an EMBL/GenBank/DDBJ whole genome shotgun (WGS) entry which is preliminary data.</text>
</comment>
<evidence type="ECO:0000313" key="6">
    <source>
        <dbReference type="EMBL" id="GLS42982.1"/>
    </source>
</evidence>
<evidence type="ECO:0000256" key="2">
    <source>
        <dbReference type="ARBA" id="ARBA00022989"/>
    </source>
</evidence>
<dbReference type="Pfam" id="PF07690">
    <property type="entry name" value="MFS_1"/>
    <property type="match status" value="1"/>
</dbReference>
<feature type="transmembrane region" description="Helical" evidence="4">
    <location>
        <begin position="107"/>
        <end position="126"/>
    </location>
</feature>
<feature type="transmembrane region" description="Helical" evidence="4">
    <location>
        <begin position="244"/>
        <end position="266"/>
    </location>
</feature>
<feature type="transmembrane region" description="Helical" evidence="4">
    <location>
        <begin position="308"/>
        <end position="327"/>
    </location>
</feature>
<keyword evidence="2 4" id="KW-1133">Transmembrane helix</keyword>
<evidence type="ECO:0000256" key="3">
    <source>
        <dbReference type="ARBA" id="ARBA00023136"/>
    </source>
</evidence>
<feature type="transmembrane region" description="Helical" evidence="4">
    <location>
        <begin position="132"/>
        <end position="154"/>
    </location>
</feature>
<gene>
    <name evidence="6" type="ORF">GCM10007884_09670</name>
</gene>
<feature type="transmembrane region" description="Helical" evidence="4">
    <location>
        <begin position="200"/>
        <end position="218"/>
    </location>
</feature>
<reference evidence="7" key="1">
    <citation type="journal article" date="2019" name="Int. J. Syst. Evol. Microbiol.">
        <title>The Global Catalogue of Microorganisms (GCM) 10K type strain sequencing project: providing services to taxonomists for standard genome sequencing and annotation.</title>
        <authorList>
            <consortium name="The Broad Institute Genomics Platform"/>
            <consortium name="The Broad Institute Genome Sequencing Center for Infectious Disease"/>
            <person name="Wu L."/>
            <person name="Ma J."/>
        </authorList>
    </citation>
    <scope>NUCLEOTIDE SEQUENCE [LARGE SCALE GENOMIC DNA]</scope>
    <source>
        <strain evidence="7">NBRC 107710</strain>
    </source>
</reference>
<evidence type="ECO:0000313" key="7">
    <source>
        <dbReference type="Proteomes" id="UP001156881"/>
    </source>
</evidence>
<feature type="transmembrane region" description="Helical" evidence="4">
    <location>
        <begin position="41"/>
        <end position="63"/>
    </location>
</feature>
<dbReference type="SUPFAM" id="SSF103473">
    <property type="entry name" value="MFS general substrate transporter"/>
    <property type="match status" value="1"/>
</dbReference>
<dbReference type="Gene3D" id="1.20.1250.20">
    <property type="entry name" value="MFS general substrate transporter like domains"/>
    <property type="match status" value="2"/>
</dbReference>
<proteinExistence type="predicted"/>
<dbReference type="InterPro" id="IPR020846">
    <property type="entry name" value="MFS_dom"/>
</dbReference>
<dbReference type="EMBL" id="BSPG01000003">
    <property type="protein sequence ID" value="GLS42982.1"/>
    <property type="molecule type" value="Genomic_DNA"/>
</dbReference>
<evidence type="ECO:0000256" key="1">
    <source>
        <dbReference type="ARBA" id="ARBA00022692"/>
    </source>
</evidence>
<dbReference type="PROSITE" id="PS50850">
    <property type="entry name" value="MFS"/>
    <property type="match status" value="1"/>
</dbReference>
<dbReference type="PANTHER" id="PTHR23523:SF2">
    <property type="entry name" value="2-NITROIMIDAZOLE TRANSPORTER"/>
    <property type="match status" value="1"/>
</dbReference>
<feature type="domain" description="Major facilitator superfamily (MFS) profile" evidence="5">
    <location>
        <begin position="40"/>
        <end position="422"/>
    </location>
</feature>
<keyword evidence="7" id="KW-1185">Reference proteome</keyword>
<feature type="transmembrane region" description="Helical" evidence="4">
    <location>
        <begin position="366"/>
        <end position="386"/>
    </location>
</feature>
<evidence type="ECO:0000256" key="4">
    <source>
        <dbReference type="SAM" id="Phobius"/>
    </source>
</evidence>
<sequence>MDNVRVHGMSGSANAASTEAAFIETVSGGGDRTVSGLGRGLAIAAILLVAIDLRPGIVSVGPILPSIIDEFGLSYAAASLLITIPDLLMGLLALPTPWLVRRYGRDPVLLSALLLLCLSTLVRALSPNVASLLLATAGVGAGIAIAGALIAGFIKARFPTKAAMMMGIYATALSFGSTVSAGVTGPVAANLPGGWRLASGLWSLLGIFAILGWLAVALRERRDRPAAVGTAAVMHRLPLGNRTAWLVALFFACDNFLFYALLSWTAPMYREYGLSPTTAGLVLASFPAAFMCATPVFGWLSKSEDRRGWLAICGGLTVAGLVLLAVAPMAAPFAVIALCAFGLGGGFTLGMTLPLDNTHSVEEANVWNAFVLTVGYLIASAGPLLVGSVRDLSGDFRPAMWLLVAVGAAMLVLSPFLRPHHHRPGA</sequence>
<protein>
    <submittedName>
        <fullName evidence="6">MFS transporter</fullName>
    </submittedName>
</protein>
<feature type="transmembrane region" description="Helical" evidence="4">
    <location>
        <begin position="166"/>
        <end position="188"/>
    </location>
</feature>
<evidence type="ECO:0000259" key="5">
    <source>
        <dbReference type="PROSITE" id="PS50850"/>
    </source>
</evidence>
<dbReference type="Proteomes" id="UP001156881">
    <property type="component" value="Unassembled WGS sequence"/>
</dbReference>
<feature type="transmembrane region" description="Helical" evidence="4">
    <location>
        <begin position="398"/>
        <end position="417"/>
    </location>
</feature>
<keyword evidence="3 4" id="KW-0472">Membrane</keyword>
<dbReference type="PANTHER" id="PTHR23523">
    <property type="match status" value="1"/>
</dbReference>
<dbReference type="InterPro" id="IPR011701">
    <property type="entry name" value="MFS"/>
</dbReference>
<name>A0ABQ6CXZ8_9HYPH</name>
<feature type="transmembrane region" description="Helical" evidence="4">
    <location>
        <begin position="75"/>
        <end position="95"/>
    </location>
</feature>
<dbReference type="InterPro" id="IPR036259">
    <property type="entry name" value="MFS_trans_sf"/>
</dbReference>
<feature type="transmembrane region" description="Helical" evidence="4">
    <location>
        <begin position="333"/>
        <end position="354"/>
    </location>
</feature>
<keyword evidence="1 4" id="KW-0812">Transmembrane</keyword>
<dbReference type="InterPro" id="IPR052524">
    <property type="entry name" value="MFS_Cyanate_Porter"/>
</dbReference>